<organism evidence="1 2">
    <name type="scientific">Anaerocolumna xylanovorans DSM 12503</name>
    <dbReference type="NCBI Taxonomy" id="1121345"/>
    <lineage>
        <taxon>Bacteria</taxon>
        <taxon>Bacillati</taxon>
        <taxon>Bacillota</taxon>
        <taxon>Clostridia</taxon>
        <taxon>Lachnospirales</taxon>
        <taxon>Lachnospiraceae</taxon>
        <taxon>Anaerocolumna</taxon>
    </lineage>
</organism>
<dbReference type="AlphaFoldDB" id="A0A1M7Y376"/>
<accession>A0A1M7Y376</accession>
<name>A0A1M7Y376_9FIRM</name>
<dbReference type="RefSeq" id="WP_139243310.1">
    <property type="nucleotide sequence ID" value="NZ_FRFD01000004.1"/>
</dbReference>
<gene>
    <name evidence="1" type="ORF">SAMN02745217_01230</name>
</gene>
<proteinExistence type="predicted"/>
<evidence type="ECO:0000313" key="1">
    <source>
        <dbReference type="EMBL" id="SHO46613.1"/>
    </source>
</evidence>
<dbReference type="OrthoDB" id="2217146at2"/>
<dbReference type="STRING" id="1121345.SAMN02745217_01230"/>
<reference evidence="1 2" key="1">
    <citation type="submission" date="2016-12" db="EMBL/GenBank/DDBJ databases">
        <authorList>
            <person name="Song W.-J."/>
            <person name="Kurnit D.M."/>
        </authorList>
    </citation>
    <scope>NUCLEOTIDE SEQUENCE [LARGE SCALE GENOMIC DNA]</scope>
    <source>
        <strain evidence="1 2">DSM 12503</strain>
    </source>
</reference>
<keyword evidence="2" id="KW-1185">Reference proteome</keyword>
<dbReference type="EMBL" id="FRFD01000004">
    <property type="protein sequence ID" value="SHO46613.1"/>
    <property type="molecule type" value="Genomic_DNA"/>
</dbReference>
<dbReference type="Proteomes" id="UP000184612">
    <property type="component" value="Unassembled WGS sequence"/>
</dbReference>
<sequence length="165" mass="20036">MARNREKKHQSLVHQVEMKLKSKMAIGHSKHDDQRTEHALLKEKRKKDSKAMLSYQERITIHKIYTWSTFQDYQKHACYFIKWCKEHYGCRMLSECRQYVDEWLMERSILAPIRRSWKLVHWQKFLTVPQRILLKQQYGIGLVSPEVGKRQNVIRISLKQRIRNS</sequence>
<evidence type="ECO:0000313" key="2">
    <source>
        <dbReference type="Proteomes" id="UP000184612"/>
    </source>
</evidence>
<protein>
    <submittedName>
        <fullName evidence="1">Uncharacterized protein</fullName>
    </submittedName>
</protein>